<evidence type="ECO:0000313" key="6">
    <source>
        <dbReference type="Proteomes" id="UP000309138"/>
    </source>
</evidence>
<dbReference type="InterPro" id="IPR010982">
    <property type="entry name" value="Lambda_DNA-bd_dom_sf"/>
</dbReference>
<proteinExistence type="predicted"/>
<evidence type="ECO:0000259" key="4">
    <source>
        <dbReference type="Pfam" id="PF00717"/>
    </source>
</evidence>
<protein>
    <submittedName>
        <fullName evidence="5">LexA family transcriptional regulator</fullName>
    </submittedName>
</protein>
<keyword evidence="1" id="KW-0805">Transcription regulation</keyword>
<dbReference type="OrthoDB" id="7475093at2"/>
<feature type="domain" description="Peptidase S24/S26A/S26B/S26C" evidence="4">
    <location>
        <begin position="93"/>
        <end position="210"/>
    </location>
</feature>
<dbReference type="InterPro" id="IPR039418">
    <property type="entry name" value="LexA-like"/>
</dbReference>
<gene>
    <name evidence="5" type="ORF">FBR43_07095</name>
</gene>
<evidence type="ECO:0000256" key="1">
    <source>
        <dbReference type="ARBA" id="ARBA00023015"/>
    </source>
</evidence>
<dbReference type="PANTHER" id="PTHR40661:SF3">
    <property type="entry name" value="FELS-1 PROPHAGE TRANSCRIPTIONAL REGULATOR"/>
    <property type="match status" value="1"/>
</dbReference>
<dbReference type="CDD" id="cd00093">
    <property type="entry name" value="HTH_XRE"/>
    <property type="match status" value="1"/>
</dbReference>
<dbReference type="SUPFAM" id="SSF51306">
    <property type="entry name" value="LexA/Signal peptidase"/>
    <property type="match status" value="1"/>
</dbReference>
<dbReference type="InterPro" id="IPR036286">
    <property type="entry name" value="LexA/Signal_pep-like_sf"/>
</dbReference>
<evidence type="ECO:0000256" key="3">
    <source>
        <dbReference type="ARBA" id="ARBA00023163"/>
    </source>
</evidence>
<organism evidence="5 6">
    <name type="scientific">Sphingomonas baiyangensis</name>
    <dbReference type="NCBI Taxonomy" id="2572576"/>
    <lineage>
        <taxon>Bacteria</taxon>
        <taxon>Pseudomonadati</taxon>
        <taxon>Pseudomonadota</taxon>
        <taxon>Alphaproteobacteria</taxon>
        <taxon>Sphingomonadales</taxon>
        <taxon>Sphingomonadaceae</taxon>
        <taxon>Sphingomonas</taxon>
    </lineage>
</organism>
<keyword evidence="6" id="KW-1185">Reference proteome</keyword>
<dbReference type="InterPro" id="IPR001387">
    <property type="entry name" value="Cro/C1-type_HTH"/>
</dbReference>
<dbReference type="EMBL" id="SWKR01000002">
    <property type="protein sequence ID" value="TKD50554.1"/>
    <property type="molecule type" value="Genomic_DNA"/>
</dbReference>
<comment type="caution">
    <text evidence="5">The sequence shown here is derived from an EMBL/GenBank/DDBJ whole genome shotgun (WGS) entry which is preliminary data.</text>
</comment>
<dbReference type="PANTHER" id="PTHR40661">
    <property type="match status" value="1"/>
</dbReference>
<sequence>MPMPSLAFYPMSERSDRLKQAFKRAKLKPTEAAERWGWNYNTLKSNLNGSVDFSYRAALKYGGRLKVRAEWLYDGAEPMQDFVKPPPSLVEVPVISWVSAGQISDVGQVEDISELERITVEGLGPGQFVATDVRGDSMDRVSPEGSRIIFNVHDRDPIAGGYYVFSLRGETTYKRYYDQPVQRLEPYSTNPANRPIYLMEDGWSVVGRVVRSLIDLD</sequence>
<reference evidence="5 6" key="1">
    <citation type="submission" date="2019-04" db="EMBL/GenBank/DDBJ databases">
        <authorList>
            <person name="Yang Y."/>
            <person name="Wei D."/>
        </authorList>
    </citation>
    <scope>NUCLEOTIDE SEQUENCE [LARGE SCALE GENOMIC DNA]</scope>
    <source>
        <strain evidence="5 6">L-1-4w-11</strain>
    </source>
</reference>
<evidence type="ECO:0000256" key="2">
    <source>
        <dbReference type="ARBA" id="ARBA00023125"/>
    </source>
</evidence>
<keyword evidence="3" id="KW-0804">Transcription</keyword>
<dbReference type="Pfam" id="PF00717">
    <property type="entry name" value="Peptidase_S24"/>
    <property type="match status" value="1"/>
</dbReference>
<dbReference type="GO" id="GO:0003677">
    <property type="term" value="F:DNA binding"/>
    <property type="evidence" value="ECO:0007669"/>
    <property type="project" value="UniProtKB-KW"/>
</dbReference>
<dbReference type="AlphaFoldDB" id="A0A4U1L246"/>
<evidence type="ECO:0000313" key="5">
    <source>
        <dbReference type="EMBL" id="TKD50554.1"/>
    </source>
</evidence>
<dbReference type="Proteomes" id="UP000309138">
    <property type="component" value="Unassembled WGS sequence"/>
</dbReference>
<keyword evidence="2" id="KW-0238">DNA-binding</keyword>
<dbReference type="SUPFAM" id="SSF47413">
    <property type="entry name" value="lambda repressor-like DNA-binding domains"/>
    <property type="match status" value="1"/>
</dbReference>
<accession>A0A4U1L246</accession>
<dbReference type="InterPro" id="IPR015927">
    <property type="entry name" value="Peptidase_S24_S26A/B/C"/>
</dbReference>
<dbReference type="CDD" id="cd06529">
    <property type="entry name" value="S24_LexA-like"/>
    <property type="match status" value="1"/>
</dbReference>
<name>A0A4U1L246_9SPHN</name>
<dbReference type="Gene3D" id="2.10.109.10">
    <property type="entry name" value="Umud Fragment, subunit A"/>
    <property type="match status" value="1"/>
</dbReference>